<accession>A0A853AZ03</accession>
<organism evidence="1 2">
    <name type="scientific">Amycolatopsis endophytica</name>
    <dbReference type="NCBI Taxonomy" id="860233"/>
    <lineage>
        <taxon>Bacteria</taxon>
        <taxon>Bacillati</taxon>
        <taxon>Actinomycetota</taxon>
        <taxon>Actinomycetes</taxon>
        <taxon>Pseudonocardiales</taxon>
        <taxon>Pseudonocardiaceae</taxon>
        <taxon>Amycolatopsis</taxon>
    </lineage>
</organism>
<name>A0A853AZ03_9PSEU</name>
<keyword evidence="2" id="KW-1185">Reference proteome</keyword>
<proteinExistence type="predicted"/>
<evidence type="ECO:0000313" key="2">
    <source>
        <dbReference type="Proteomes" id="UP000549616"/>
    </source>
</evidence>
<gene>
    <name evidence="1" type="ORF">HNR02_001188</name>
</gene>
<evidence type="ECO:0000313" key="1">
    <source>
        <dbReference type="EMBL" id="NYI87865.1"/>
    </source>
</evidence>
<sequence>MVPLPTGGSVLPKLVGGLVVLGVLTVVIKHPNDAAVWVRALAEAAGDAIDGVASFFRQIAG</sequence>
<protein>
    <submittedName>
        <fullName evidence="1">L-lactate permease</fullName>
    </submittedName>
</protein>
<reference evidence="1 2" key="1">
    <citation type="submission" date="2020-07" db="EMBL/GenBank/DDBJ databases">
        <title>Sequencing the genomes of 1000 actinobacteria strains.</title>
        <authorList>
            <person name="Klenk H.-P."/>
        </authorList>
    </citation>
    <scope>NUCLEOTIDE SEQUENCE [LARGE SCALE GENOMIC DNA]</scope>
    <source>
        <strain evidence="1 2">DSM 104006</strain>
    </source>
</reference>
<dbReference type="EMBL" id="JACCFK010000001">
    <property type="protein sequence ID" value="NYI87865.1"/>
    <property type="molecule type" value="Genomic_DNA"/>
</dbReference>
<comment type="caution">
    <text evidence="1">The sequence shown here is derived from an EMBL/GenBank/DDBJ whole genome shotgun (WGS) entry which is preliminary data.</text>
</comment>
<dbReference type="AlphaFoldDB" id="A0A853AZ03"/>
<dbReference type="RefSeq" id="WP_246338507.1">
    <property type="nucleotide sequence ID" value="NZ_JACCFK010000001.1"/>
</dbReference>
<dbReference type="Proteomes" id="UP000549616">
    <property type="component" value="Unassembled WGS sequence"/>
</dbReference>